<comment type="caution">
    <text evidence="2">The sequence shown here is derived from an EMBL/GenBank/DDBJ whole genome shotgun (WGS) entry which is preliminary data.</text>
</comment>
<reference evidence="2 3" key="1">
    <citation type="submission" date="2021-10" db="EMBL/GenBank/DDBJ databases">
        <title>Draft genome of Aestuariibacter halophilus JC2043.</title>
        <authorList>
            <person name="Emsley S.A."/>
            <person name="Pfannmuller K.M."/>
            <person name="Ushijima B."/>
            <person name="Saw J.H."/>
            <person name="Videau P."/>
        </authorList>
    </citation>
    <scope>NUCLEOTIDE SEQUENCE [LARGE SCALE GENOMIC DNA]</scope>
    <source>
        <strain evidence="2 3">JC2043</strain>
    </source>
</reference>
<organism evidence="2 3">
    <name type="scientific">Fluctibacter halophilus</name>
    <dbReference type="NCBI Taxonomy" id="226011"/>
    <lineage>
        <taxon>Bacteria</taxon>
        <taxon>Pseudomonadati</taxon>
        <taxon>Pseudomonadota</taxon>
        <taxon>Gammaproteobacteria</taxon>
        <taxon>Alteromonadales</taxon>
        <taxon>Alteromonadaceae</taxon>
        <taxon>Fluctibacter</taxon>
    </lineage>
</organism>
<feature type="region of interest" description="Disordered" evidence="1">
    <location>
        <begin position="1"/>
        <end position="103"/>
    </location>
</feature>
<accession>A0ABS8GBP4</accession>
<proteinExistence type="predicted"/>
<evidence type="ECO:0000256" key="1">
    <source>
        <dbReference type="SAM" id="MobiDB-lite"/>
    </source>
</evidence>
<feature type="compositionally biased region" description="Polar residues" evidence="1">
    <location>
        <begin position="10"/>
        <end position="30"/>
    </location>
</feature>
<feature type="compositionally biased region" description="Low complexity" evidence="1">
    <location>
        <begin position="67"/>
        <end position="79"/>
    </location>
</feature>
<gene>
    <name evidence="2" type="ORF">LJ739_16820</name>
</gene>
<keyword evidence="3" id="KW-1185">Reference proteome</keyword>
<sequence length="116" mass="12519">MEIGGITAFPTVTVNTGTARQAEPSDSSPNAFGIGRANQPEVQLSPQARILQQNEQNDSARREALGQDRSQQDSQPSQDVAGNDYVRVSSSVGSAQRNNLTTEQATEVYRSIQDLL</sequence>
<evidence type="ECO:0000313" key="3">
    <source>
        <dbReference type="Proteomes" id="UP001520878"/>
    </source>
</evidence>
<feature type="compositionally biased region" description="Polar residues" evidence="1">
    <location>
        <begin position="88"/>
        <end position="103"/>
    </location>
</feature>
<feature type="compositionally biased region" description="Polar residues" evidence="1">
    <location>
        <begin position="40"/>
        <end position="57"/>
    </location>
</feature>
<dbReference type="RefSeq" id="WP_229162340.1">
    <property type="nucleotide sequence ID" value="NZ_JAJEWP010000006.1"/>
</dbReference>
<dbReference type="EMBL" id="JAJEWP010000006">
    <property type="protein sequence ID" value="MCC2617918.1"/>
    <property type="molecule type" value="Genomic_DNA"/>
</dbReference>
<dbReference type="Proteomes" id="UP001520878">
    <property type="component" value="Unassembled WGS sequence"/>
</dbReference>
<name>A0ABS8GBP4_9ALTE</name>
<protein>
    <submittedName>
        <fullName evidence="2">Uncharacterized protein</fullName>
    </submittedName>
</protein>
<evidence type="ECO:0000313" key="2">
    <source>
        <dbReference type="EMBL" id="MCC2617918.1"/>
    </source>
</evidence>